<dbReference type="AlphaFoldDB" id="A0A8D8P8J3"/>
<evidence type="ECO:0000256" key="8">
    <source>
        <dbReference type="ARBA" id="ARBA00023136"/>
    </source>
</evidence>
<dbReference type="PANTHER" id="PTHR13163:SF0">
    <property type="entry name" value="NOVEL ACETYLCHOLINE RECEPTOR CHAPERONE"/>
    <property type="match status" value="1"/>
</dbReference>
<dbReference type="EMBL" id="HBUE01223420">
    <property type="protein sequence ID" value="CAG6540689.1"/>
    <property type="molecule type" value="Transcribed_RNA"/>
</dbReference>
<dbReference type="EMBL" id="HBUE01223421">
    <property type="protein sequence ID" value="CAG6540690.1"/>
    <property type="molecule type" value="Transcribed_RNA"/>
</dbReference>
<dbReference type="PANTHER" id="PTHR13163">
    <property type="entry name" value="SPINAL CORD EXPRESSION PROTEIN 4"/>
    <property type="match status" value="1"/>
</dbReference>
<reference evidence="14" key="1">
    <citation type="submission" date="2021-05" db="EMBL/GenBank/DDBJ databases">
        <authorList>
            <person name="Alioto T."/>
            <person name="Alioto T."/>
            <person name="Gomez Garrido J."/>
        </authorList>
    </citation>
    <scope>NUCLEOTIDE SEQUENCE</scope>
</reference>
<dbReference type="GO" id="GO:2000010">
    <property type="term" value="P:positive regulation of protein localization to cell surface"/>
    <property type="evidence" value="ECO:0007669"/>
    <property type="project" value="TreeGrafter"/>
</dbReference>
<evidence type="ECO:0000256" key="6">
    <source>
        <dbReference type="ARBA" id="ARBA00022824"/>
    </source>
</evidence>
<organism evidence="14">
    <name type="scientific">Culex pipiens</name>
    <name type="common">House mosquito</name>
    <dbReference type="NCBI Taxonomy" id="7175"/>
    <lineage>
        <taxon>Eukaryota</taxon>
        <taxon>Metazoa</taxon>
        <taxon>Ecdysozoa</taxon>
        <taxon>Arthropoda</taxon>
        <taxon>Hexapoda</taxon>
        <taxon>Insecta</taxon>
        <taxon>Pterygota</taxon>
        <taxon>Neoptera</taxon>
        <taxon>Endopterygota</taxon>
        <taxon>Diptera</taxon>
        <taxon>Nematocera</taxon>
        <taxon>Culicoidea</taxon>
        <taxon>Culicidae</taxon>
        <taxon>Culicinae</taxon>
        <taxon>Culicini</taxon>
        <taxon>Culex</taxon>
        <taxon>Culex</taxon>
    </lineage>
</organism>
<evidence type="ECO:0000256" key="3">
    <source>
        <dbReference type="ARBA" id="ARBA00004585"/>
    </source>
</evidence>
<keyword evidence="5 13" id="KW-0812">Transmembrane</keyword>
<dbReference type="EMBL" id="HBUE01330090">
    <property type="protein sequence ID" value="CAG6592760.1"/>
    <property type="molecule type" value="Transcribed_RNA"/>
</dbReference>
<dbReference type="InterPro" id="IPR040399">
    <property type="entry name" value="TMEM35A/B"/>
</dbReference>
<dbReference type="EMBL" id="HBUE01330091">
    <property type="protein sequence ID" value="CAG6592761.1"/>
    <property type="molecule type" value="Transcribed_RNA"/>
</dbReference>
<sequence length="177" mass="19843">MTTTTTGPASAAVTSSAQNTQRMGSIVLKSLSILLGLFFIFIGLMKLTPHISKELHRDLRKNYVKYAKVFPCSTLFDFKLPSKWYRRSVGGLEVLCGLAMVLIPSHKVKNVANVTLLMLMFLAVYSHYMVSDPFERCGPALVFTFMLIGRLVIWYQSSRREAQLASDKATNNGLKQE</sequence>
<feature type="transmembrane region" description="Helical" evidence="13">
    <location>
        <begin position="140"/>
        <end position="157"/>
    </location>
</feature>
<keyword evidence="6" id="KW-0256">Endoplasmic reticulum</keyword>
<keyword evidence="11" id="KW-0968">Cytoplasmic vesicle</keyword>
<feature type="transmembrane region" description="Helical" evidence="13">
    <location>
        <begin position="84"/>
        <end position="103"/>
    </location>
</feature>
<dbReference type="GO" id="GO:0031410">
    <property type="term" value="C:cytoplasmic vesicle"/>
    <property type="evidence" value="ECO:0007669"/>
    <property type="project" value="UniProtKB-SubCell"/>
</dbReference>
<dbReference type="GO" id="GO:0005789">
    <property type="term" value="C:endoplasmic reticulum membrane"/>
    <property type="evidence" value="ECO:0007669"/>
    <property type="project" value="UniProtKB-SubCell"/>
</dbReference>
<evidence type="ECO:0000256" key="5">
    <source>
        <dbReference type="ARBA" id="ARBA00022692"/>
    </source>
</evidence>
<evidence type="ECO:0000256" key="9">
    <source>
        <dbReference type="ARBA" id="ARBA00023140"/>
    </source>
</evidence>
<evidence type="ECO:0000256" key="10">
    <source>
        <dbReference type="ARBA" id="ARBA00023186"/>
    </source>
</evidence>
<keyword evidence="7 13" id="KW-1133">Transmembrane helix</keyword>
<accession>A0A8D8P8J3</accession>
<dbReference type="EMBL" id="HBUE01044680">
    <property type="protein sequence ID" value="CAG6462018.1"/>
    <property type="molecule type" value="Transcribed_RNA"/>
</dbReference>
<keyword evidence="8 13" id="KW-0472">Membrane</keyword>
<proteinExistence type="inferred from homology"/>
<evidence type="ECO:0000256" key="1">
    <source>
        <dbReference type="ARBA" id="ARBA00004477"/>
    </source>
</evidence>
<evidence type="ECO:0000256" key="13">
    <source>
        <dbReference type="SAM" id="Phobius"/>
    </source>
</evidence>
<evidence type="ECO:0000256" key="12">
    <source>
        <dbReference type="ARBA" id="ARBA00024424"/>
    </source>
</evidence>
<evidence type="ECO:0000256" key="7">
    <source>
        <dbReference type="ARBA" id="ARBA00022989"/>
    </source>
</evidence>
<keyword evidence="9" id="KW-0576">Peroxisome</keyword>
<evidence type="ECO:0000313" key="14">
    <source>
        <dbReference type="EMBL" id="CAG6592761.1"/>
    </source>
</evidence>
<dbReference type="EMBL" id="HBUE01044679">
    <property type="protein sequence ID" value="CAG6462017.1"/>
    <property type="molecule type" value="Transcribed_RNA"/>
</dbReference>
<comment type="subcellular location">
    <subcellularLocation>
        <location evidence="2">Cytoplasmic vesicle</location>
    </subcellularLocation>
    <subcellularLocation>
        <location evidence="1">Endoplasmic reticulum membrane</location>
        <topology evidence="1">Multi-pass membrane protein</topology>
    </subcellularLocation>
    <subcellularLocation>
        <location evidence="3">Peroxisome membrane</location>
        <topology evidence="3">Multi-pass membrane protein</topology>
    </subcellularLocation>
</comment>
<protein>
    <recommendedName>
        <fullName evidence="12">Novel acetylcholine receptor chaperone</fullName>
    </recommendedName>
</protein>
<evidence type="ECO:0000256" key="2">
    <source>
        <dbReference type="ARBA" id="ARBA00004541"/>
    </source>
</evidence>
<name>A0A8D8P8J3_CULPI</name>
<dbReference type="InterPro" id="IPR032808">
    <property type="entry name" value="DoxX"/>
</dbReference>
<keyword evidence="10" id="KW-0143">Chaperone</keyword>
<evidence type="ECO:0000256" key="4">
    <source>
        <dbReference type="ARBA" id="ARBA00006679"/>
    </source>
</evidence>
<feature type="transmembrane region" description="Helical" evidence="13">
    <location>
        <begin position="26"/>
        <end position="45"/>
    </location>
</feature>
<comment type="similarity">
    <text evidence="4">Belongs to the DoxX family.</text>
</comment>
<dbReference type="GO" id="GO:0005778">
    <property type="term" value="C:peroxisomal membrane"/>
    <property type="evidence" value="ECO:0007669"/>
    <property type="project" value="UniProtKB-SubCell"/>
</dbReference>
<feature type="transmembrane region" description="Helical" evidence="13">
    <location>
        <begin position="110"/>
        <end position="128"/>
    </location>
</feature>
<evidence type="ECO:0000256" key="11">
    <source>
        <dbReference type="ARBA" id="ARBA00023329"/>
    </source>
</evidence>
<dbReference type="Pfam" id="PF13564">
    <property type="entry name" value="DoxX_2"/>
    <property type="match status" value="1"/>
</dbReference>
<dbReference type="EMBL" id="HBUE01044677">
    <property type="protein sequence ID" value="CAG6462016.1"/>
    <property type="molecule type" value="Transcribed_RNA"/>
</dbReference>
<dbReference type="GO" id="GO:0051131">
    <property type="term" value="P:chaperone-mediated protein complex assembly"/>
    <property type="evidence" value="ECO:0007669"/>
    <property type="project" value="TreeGrafter"/>
</dbReference>